<evidence type="ECO:0000313" key="2">
    <source>
        <dbReference type="EMBL" id="GAA4022678.1"/>
    </source>
</evidence>
<dbReference type="InterPro" id="IPR007410">
    <property type="entry name" value="LpqE-like"/>
</dbReference>
<name>A0ABP7T8M2_9BURK</name>
<feature type="chain" id="PRO_5047048436" evidence="1">
    <location>
        <begin position="21"/>
        <end position="150"/>
    </location>
</feature>
<keyword evidence="3" id="KW-1185">Reference proteome</keyword>
<sequence>MRLRTLIFIATVMISHFANAADVTTGDLKISNAHARATVPGQSSAAVYLTIENTGKTADKLTGVATPRAKSAELHTMSMDGTMMKMREVTDIALPPGAKVAMAAGGGYHVMLMGVATPLVAGQQLPVRLTFEKAAPLDIKVRVDALSTVH</sequence>
<dbReference type="InterPro" id="IPR036182">
    <property type="entry name" value="PCuAC_sf"/>
</dbReference>
<dbReference type="InterPro" id="IPR058248">
    <property type="entry name" value="Lxx211020-like"/>
</dbReference>
<feature type="signal peptide" evidence="1">
    <location>
        <begin position="1"/>
        <end position="20"/>
    </location>
</feature>
<gene>
    <name evidence="2" type="ORF">GCM10022212_19930</name>
</gene>
<dbReference type="Pfam" id="PF04314">
    <property type="entry name" value="PCuAC"/>
    <property type="match status" value="1"/>
</dbReference>
<dbReference type="Proteomes" id="UP001501353">
    <property type="component" value="Unassembled WGS sequence"/>
</dbReference>
<dbReference type="Gene3D" id="2.60.40.1890">
    <property type="entry name" value="PCu(A)C copper chaperone"/>
    <property type="match status" value="1"/>
</dbReference>
<comment type="caution">
    <text evidence="2">The sequence shown here is derived from an EMBL/GenBank/DDBJ whole genome shotgun (WGS) entry which is preliminary data.</text>
</comment>
<evidence type="ECO:0000313" key="3">
    <source>
        <dbReference type="Proteomes" id="UP001501353"/>
    </source>
</evidence>
<dbReference type="PANTHER" id="PTHR36302:SF1">
    <property type="entry name" value="COPPER CHAPERONE PCU(A)C"/>
    <property type="match status" value="1"/>
</dbReference>
<proteinExistence type="predicted"/>
<dbReference type="SUPFAM" id="SSF110087">
    <property type="entry name" value="DR1885-like metal-binding protein"/>
    <property type="match status" value="1"/>
</dbReference>
<dbReference type="RefSeq" id="WP_344763149.1">
    <property type="nucleotide sequence ID" value="NZ_BAAAZE010000008.1"/>
</dbReference>
<protein>
    <submittedName>
        <fullName evidence="2">Copper chaperone PCu(A)C</fullName>
    </submittedName>
</protein>
<dbReference type="EMBL" id="BAAAZE010000008">
    <property type="protein sequence ID" value="GAA4022678.1"/>
    <property type="molecule type" value="Genomic_DNA"/>
</dbReference>
<reference evidence="3" key="1">
    <citation type="journal article" date="2019" name="Int. J. Syst. Evol. Microbiol.">
        <title>The Global Catalogue of Microorganisms (GCM) 10K type strain sequencing project: providing services to taxonomists for standard genome sequencing and annotation.</title>
        <authorList>
            <consortium name="The Broad Institute Genomics Platform"/>
            <consortium name="The Broad Institute Genome Sequencing Center for Infectious Disease"/>
            <person name="Wu L."/>
            <person name="Ma J."/>
        </authorList>
    </citation>
    <scope>NUCLEOTIDE SEQUENCE [LARGE SCALE GENOMIC DNA]</scope>
    <source>
        <strain evidence="3">JCM 16673</strain>
    </source>
</reference>
<accession>A0ABP7T8M2</accession>
<evidence type="ECO:0000256" key="1">
    <source>
        <dbReference type="SAM" id="SignalP"/>
    </source>
</evidence>
<dbReference type="PANTHER" id="PTHR36302">
    <property type="entry name" value="BLR7088 PROTEIN"/>
    <property type="match status" value="1"/>
</dbReference>
<keyword evidence="1" id="KW-0732">Signal</keyword>
<organism evidence="2 3">
    <name type="scientific">Actimicrobium antarcticum</name>
    <dbReference type="NCBI Taxonomy" id="1051899"/>
    <lineage>
        <taxon>Bacteria</taxon>
        <taxon>Pseudomonadati</taxon>
        <taxon>Pseudomonadota</taxon>
        <taxon>Betaproteobacteria</taxon>
        <taxon>Burkholderiales</taxon>
        <taxon>Oxalobacteraceae</taxon>
        <taxon>Actimicrobium</taxon>
    </lineage>
</organism>